<reference evidence="3" key="1">
    <citation type="journal article" date="2012" name="Nature">
        <title>The tomato genome sequence provides insights into fleshy fruit evolution.</title>
        <authorList>
            <consortium name="Tomato Genome Consortium"/>
        </authorList>
    </citation>
    <scope>NUCLEOTIDE SEQUENCE [LARGE SCALE GENOMIC DNA]</scope>
    <source>
        <strain evidence="3">cv. Heinz 1706</strain>
    </source>
</reference>
<keyword evidence="4" id="KW-1185">Reference proteome</keyword>
<dbReference type="PaxDb" id="4081-Solyc07g041330.1.1"/>
<evidence type="ECO:0000256" key="1">
    <source>
        <dbReference type="SAM" id="Coils"/>
    </source>
</evidence>
<dbReference type="Proteomes" id="UP000004994">
    <property type="component" value="Chromosome 7"/>
</dbReference>
<dbReference type="EnsemblPlants" id="Solyc07g041325.1.1">
    <property type="protein sequence ID" value="Solyc07g041325.1.1"/>
    <property type="gene ID" value="Solyc07g041325.1"/>
</dbReference>
<protein>
    <submittedName>
        <fullName evidence="3">Uncharacterized protein</fullName>
    </submittedName>
</protein>
<dbReference type="InParanoid" id="A0A3Q7H8U3"/>
<accession>A0A3Q7H8U3</accession>
<organism evidence="3">
    <name type="scientific">Solanum lycopersicum</name>
    <name type="common">Tomato</name>
    <name type="synonym">Lycopersicon esculentum</name>
    <dbReference type="NCBI Taxonomy" id="4081"/>
    <lineage>
        <taxon>Eukaryota</taxon>
        <taxon>Viridiplantae</taxon>
        <taxon>Streptophyta</taxon>
        <taxon>Embryophyta</taxon>
        <taxon>Tracheophyta</taxon>
        <taxon>Spermatophyta</taxon>
        <taxon>Magnoliopsida</taxon>
        <taxon>eudicotyledons</taxon>
        <taxon>Gunneridae</taxon>
        <taxon>Pentapetalae</taxon>
        <taxon>asterids</taxon>
        <taxon>lamiids</taxon>
        <taxon>Solanales</taxon>
        <taxon>Solanaceae</taxon>
        <taxon>Solanoideae</taxon>
        <taxon>Solaneae</taxon>
        <taxon>Solanum</taxon>
        <taxon>Solanum subgen. Lycopersicon</taxon>
    </lineage>
</organism>
<dbReference type="PANTHER" id="PTHR35480">
    <property type="entry name" value="MATERNAL EFFECT EMBRYO ARREST 22"/>
    <property type="match status" value="1"/>
</dbReference>
<keyword evidence="1" id="KW-0175">Coiled coil</keyword>
<feature type="coiled-coil region" evidence="1">
    <location>
        <begin position="341"/>
        <end position="399"/>
    </location>
</feature>
<reference evidence="3" key="2">
    <citation type="submission" date="2019-01" db="UniProtKB">
        <authorList>
            <consortium name="EnsemblPlants"/>
        </authorList>
    </citation>
    <scope>IDENTIFICATION</scope>
    <source>
        <strain evidence="3">cv. Heinz 1706</strain>
    </source>
</reference>
<proteinExistence type="predicted"/>
<feature type="region of interest" description="Disordered" evidence="2">
    <location>
        <begin position="532"/>
        <end position="566"/>
    </location>
</feature>
<evidence type="ECO:0000256" key="2">
    <source>
        <dbReference type="SAM" id="MobiDB-lite"/>
    </source>
</evidence>
<evidence type="ECO:0000313" key="3">
    <source>
        <dbReference type="EnsemblPlants" id="Solyc07g041325.1.1"/>
    </source>
</evidence>
<name>A0A3Q7H8U3_SOLLC</name>
<evidence type="ECO:0000313" key="4">
    <source>
        <dbReference type="Proteomes" id="UP000004994"/>
    </source>
</evidence>
<dbReference type="Gramene" id="Solyc07g041325.1.1">
    <property type="protein sequence ID" value="Solyc07g041325.1.1"/>
    <property type="gene ID" value="Solyc07g041325.1"/>
</dbReference>
<dbReference type="AlphaFoldDB" id="A0A3Q7H8U3"/>
<sequence>WAPVIGPHILWKDKYSKLKDGYTKLEDRRNALRRGLSIYEEQVSKMQAENLSLRKNLEDEKVRTNNEVEEKIKESALRVSLESEVAGLKNEILPLKKKLVADDGGREIRELKEHLSERETKINELKELVKKERVRAESEKKKAELERKKADDLRTKLKILKTRANEERRLADTERKRAEVNRLSLENLKKEADQVKSKLSLVIFEFEDAKKKLEAERENTSKERKRADAAGMKTVEQKKIAEANRKMAMNEKSRATALFWQLEQDRQKVDNLKKEIGELMASGKMANIVSSEGTTVGTAQLSSELGPVAVDRDVTMVDVALNSDAAQRKLQKMELRVVDEKKCVKSEMKKVEKQRKAAEAYKKKASEEKDRADQLSEAVENYRKQVEELQKEIKKLISTRSLADCPLHMSDSNVHVETGKVKLLKKQLKFEKKLVKHVKKVAKLEKAHSNDTIQQQSLLSIKQEVVHFLRRLNMLDGCLFQDDEHDLEKVCSFNLKNNYSGLKARDMHRHLGNDSMKLAAVVSDPSKQKIKRSVPSLPICGGNNPESMSGINSKLEPLLRGSNKKV</sequence>
<feature type="coiled-coil region" evidence="1">
    <location>
        <begin position="22"/>
        <end position="74"/>
    </location>
</feature>
<dbReference type="PANTHER" id="PTHR35480:SF1">
    <property type="entry name" value="MATERNAL EFFECT EMBRYO ARREST 22"/>
    <property type="match status" value="1"/>
</dbReference>
<dbReference type="OMA" id="KEVFRFK"/>
<feature type="coiled-coil region" evidence="1">
    <location>
        <begin position="108"/>
        <end position="230"/>
    </location>
</feature>